<dbReference type="InterPro" id="IPR011234">
    <property type="entry name" value="Fumarylacetoacetase-like_C"/>
</dbReference>
<dbReference type="SUPFAM" id="SSF56529">
    <property type="entry name" value="FAH"/>
    <property type="match status" value="1"/>
</dbReference>
<comment type="similarity">
    <text evidence="1">Belongs to the FAH family.</text>
</comment>
<evidence type="ECO:0000256" key="2">
    <source>
        <dbReference type="ARBA" id="ARBA00022723"/>
    </source>
</evidence>
<keyword evidence="6" id="KW-1185">Reference proteome</keyword>
<feature type="region of interest" description="Disordered" evidence="3">
    <location>
        <begin position="280"/>
        <end position="302"/>
    </location>
</feature>
<dbReference type="Proteomes" id="UP001183176">
    <property type="component" value="Unassembled WGS sequence"/>
</dbReference>
<evidence type="ECO:0000313" key="5">
    <source>
        <dbReference type="EMBL" id="MDT0263570.1"/>
    </source>
</evidence>
<evidence type="ECO:0000313" key="6">
    <source>
        <dbReference type="Proteomes" id="UP001183176"/>
    </source>
</evidence>
<keyword evidence="5" id="KW-0378">Hydrolase</keyword>
<reference evidence="6" key="1">
    <citation type="submission" date="2023-07" db="EMBL/GenBank/DDBJ databases">
        <title>30 novel species of actinomycetes from the DSMZ collection.</title>
        <authorList>
            <person name="Nouioui I."/>
        </authorList>
    </citation>
    <scope>NUCLEOTIDE SEQUENCE [LARGE SCALE GENOMIC DNA]</scope>
    <source>
        <strain evidence="6">DSM 44399</strain>
    </source>
</reference>
<proteinExistence type="inferred from homology"/>
<evidence type="ECO:0000259" key="4">
    <source>
        <dbReference type="Pfam" id="PF01557"/>
    </source>
</evidence>
<organism evidence="5 6">
    <name type="scientific">Jatrophihabitans lederbergiae</name>
    <dbReference type="NCBI Taxonomy" id="3075547"/>
    <lineage>
        <taxon>Bacteria</taxon>
        <taxon>Bacillati</taxon>
        <taxon>Actinomycetota</taxon>
        <taxon>Actinomycetes</taxon>
        <taxon>Jatrophihabitantales</taxon>
        <taxon>Jatrophihabitantaceae</taxon>
        <taxon>Jatrophihabitans</taxon>
    </lineage>
</organism>
<dbReference type="Pfam" id="PF01557">
    <property type="entry name" value="FAA_hydrolase"/>
    <property type="match status" value="1"/>
</dbReference>
<comment type="caution">
    <text evidence="5">The sequence shown here is derived from an EMBL/GenBank/DDBJ whole genome shotgun (WGS) entry which is preliminary data.</text>
</comment>
<feature type="domain" description="Fumarylacetoacetase-like C-terminal" evidence="4">
    <location>
        <begin position="74"/>
        <end position="277"/>
    </location>
</feature>
<dbReference type="GO" id="GO:0016787">
    <property type="term" value="F:hydrolase activity"/>
    <property type="evidence" value="ECO:0007669"/>
    <property type="project" value="UniProtKB-KW"/>
</dbReference>
<gene>
    <name evidence="5" type="ORF">RM423_19500</name>
</gene>
<dbReference type="PANTHER" id="PTHR42796">
    <property type="entry name" value="FUMARYLACETOACETATE HYDROLASE DOMAIN-CONTAINING PROTEIN 2A-RELATED"/>
    <property type="match status" value="1"/>
</dbReference>
<dbReference type="Gene3D" id="3.90.850.10">
    <property type="entry name" value="Fumarylacetoacetase-like, C-terminal domain"/>
    <property type="match status" value="1"/>
</dbReference>
<dbReference type="RefSeq" id="WP_311424716.1">
    <property type="nucleotide sequence ID" value="NZ_JAVREH010000043.1"/>
</dbReference>
<evidence type="ECO:0000256" key="3">
    <source>
        <dbReference type="SAM" id="MobiDB-lite"/>
    </source>
</evidence>
<dbReference type="EMBL" id="JAVREH010000043">
    <property type="protein sequence ID" value="MDT0263570.1"/>
    <property type="molecule type" value="Genomic_DNA"/>
</dbReference>
<dbReference type="PANTHER" id="PTHR42796:SF4">
    <property type="entry name" value="FUMARYLACETOACETATE HYDROLASE DOMAIN-CONTAINING PROTEIN 2A"/>
    <property type="match status" value="1"/>
</dbReference>
<accession>A0ABU2JF12</accession>
<name>A0ABU2JF12_9ACTN</name>
<keyword evidence="2" id="KW-0479">Metal-binding</keyword>
<dbReference type="InterPro" id="IPR036663">
    <property type="entry name" value="Fumarylacetoacetase_C_sf"/>
</dbReference>
<evidence type="ECO:0000256" key="1">
    <source>
        <dbReference type="ARBA" id="ARBA00010211"/>
    </source>
</evidence>
<protein>
    <submittedName>
        <fullName evidence="5">Fumarylacetoacetate hydrolase family protein</fullName>
    </submittedName>
</protein>
<sequence length="302" mass="31905">MRTANLDGRLVIVHDDRAADVAKLSDGQFGSDPQSVFDDWSGFLAWAANTDTESAAQTYVPQRLGPVVPRPRQVFAIGLNYDEHAAESGFRRPDVPVVFPKFASSLSGPVTTVALPSTTVDWEVELVVVVGAQATQVRADQAWDFVAGVTAGQDLSERTSQHAGPAPQFGLAKSHAGFSPIGPALVTVDELATPDDLALGCAVDGETMQHSRTSRMIFPVSGLIAYLSGIVTLYPGDLIFTGTPSGVGAGRTPPRYLMPGAHLESWIDGVGRLSQTFTAGAADTQDHPRDTGESPLNPVAVR</sequence>
<dbReference type="InterPro" id="IPR051121">
    <property type="entry name" value="FAH"/>
</dbReference>